<dbReference type="PANTHER" id="PTHR43806">
    <property type="entry name" value="PEPTIDASE S8"/>
    <property type="match status" value="1"/>
</dbReference>
<sequence length="248" mass="26106">MWTVTQATLVSRAVWGANFINQNNTDENGHGTHVAGTIGGLTLGISPHTRLVALKVFDGNAQGPWSGVLSALDWACTDAENRNATALSVINMSLGGDRYDVIDDAVSAAVRRGLTVVVAAGNENQNVSNVSPAACPEAIAVGATDQNDNKPWWSNWGPDLDVFAPGDGILSSWFATDEATLTLSGTSMASPHVAGLCAYFMEVYGPHTPAQMRQRVVGYATQGRVQNAGQGSPNMLVFNGNALEYGQK</sequence>
<accession>A0AAN6MYG6</accession>
<keyword evidence="4" id="KW-0720">Serine protease</keyword>
<dbReference type="EMBL" id="MU854017">
    <property type="protein sequence ID" value="KAK3934197.1"/>
    <property type="molecule type" value="Genomic_DNA"/>
</dbReference>
<dbReference type="InterPro" id="IPR050131">
    <property type="entry name" value="Peptidase_S8_subtilisin-like"/>
</dbReference>
<evidence type="ECO:0000256" key="3">
    <source>
        <dbReference type="ARBA" id="ARBA00022801"/>
    </source>
</evidence>
<evidence type="ECO:0000259" key="6">
    <source>
        <dbReference type="Pfam" id="PF00082"/>
    </source>
</evidence>
<dbReference type="Pfam" id="PF00082">
    <property type="entry name" value="Peptidase_S8"/>
    <property type="match status" value="1"/>
</dbReference>
<dbReference type="InterPro" id="IPR023828">
    <property type="entry name" value="Peptidase_S8_Ser-AS"/>
</dbReference>
<dbReference type="AlphaFoldDB" id="A0AAN6MYG6"/>
<dbReference type="InterPro" id="IPR034193">
    <property type="entry name" value="PCSK9_ProteinaseK-like"/>
</dbReference>
<dbReference type="InterPro" id="IPR036852">
    <property type="entry name" value="Peptidase_S8/S53_dom_sf"/>
</dbReference>
<dbReference type="GO" id="GO:0004252">
    <property type="term" value="F:serine-type endopeptidase activity"/>
    <property type="evidence" value="ECO:0007669"/>
    <property type="project" value="InterPro"/>
</dbReference>
<dbReference type="CDD" id="cd04077">
    <property type="entry name" value="Peptidases_S8_PCSK9_ProteinaseK_like"/>
    <property type="match status" value="1"/>
</dbReference>
<feature type="domain" description="Peptidase S8/S53" evidence="6">
    <location>
        <begin position="15"/>
        <end position="223"/>
    </location>
</feature>
<dbReference type="Gene3D" id="3.40.50.200">
    <property type="entry name" value="Peptidase S8/S53 domain"/>
    <property type="match status" value="1"/>
</dbReference>
<comment type="similarity">
    <text evidence="1 5">Belongs to the peptidase S8 family.</text>
</comment>
<evidence type="ECO:0000256" key="5">
    <source>
        <dbReference type="PROSITE-ProRule" id="PRU01240"/>
    </source>
</evidence>
<dbReference type="InterPro" id="IPR000209">
    <property type="entry name" value="Peptidase_S8/S53_dom"/>
</dbReference>
<dbReference type="SUPFAM" id="SSF52743">
    <property type="entry name" value="Subtilisin-like"/>
    <property type="match status" value="1"/>
</dbReference>
<dbReference type="PROSITE" id="PS51892">
    <property type="entry name" value="SUBTILASE"/>
    <property type="match status" value="1"/>
</dbReference>
<dbReference type="PANTHER" id="PTHR43806:SF11">
    <property type="entry name" value="CEREVISIN-RELATED"/>
    <property type="match status" value="1"/>
</dbReference>
<reference evidence="8" key="1">
    <citation type="journal article" date="2023" name="Mol. Phylogenet. Evol.">
        <title>Genome-scale phylogeny and comparative genomics of the fungal order Sordariales.</title>
        <authorList>
            <person name="Hensen N."/>
            <person name="Bonometti L."/>
            <person name="Westerberg I."/>
            <person name="Brannstrom I.O."/>
            <person name="Guillou S."/>
            <person name="Cros-Aarteil S."/>
            <person name="Calhoun S."/>
            <person name="Haridas S."/>
            <person name="Kuo A."/>
            <person name="Mondo S."/>
            <person name="Pangilinan J."/>
            <person name="Riley R."/>
            <person name="LaButti K."/>
            <person name="Andreopoulos B."/>
            <person name="Lipzen A."/>
            <person name="Chen C."/>
            <person name="Yan M."/>
            <person name="Daum C."/>
            <person name="Ng V."/>
            <person name="Clum A."/>
            <person name="Steindorff A."/>
            <person name="Ohm R.A."/>
            <person name="Martin F."/>
            <person name="Silar P."/>
            <person name="Natvig D.O."/>
            <person name="Lalanne C."/>
            <person name="Gautier V."/>
            <person name="Ament-Velasquez S.L."/>
            <person name="Kruys A."/>
            <person name="Hutchinson M.I."/>
            <person name="Powell A.J."/>
            <person name="Barry K."/>
            <person name="Miller A.N."/>
            <person name="Grigoriev I.V."/>
            <person name="Debuchy R."/>
            <person name="Gladieux P."/>
            <person name="Hiltunen Thoren M."/>
            <person name="Johannesson H."/>
        </authorList>
    </citation>
    <scope>NUCLEOTIDE SEQUENCE [LARGE SCALE GENOMIC DNA]</scope>
    <source>
        <strain evidence="8">CBS 340.73</strain>
    </source>
</reference>
<evidence type="ECO:0000256" key="2">
    <source>
        <dbReference type="ARBA" id="ARBA00022670"/>
    </source>
</evidence>
<evidence type="ECO:0000256" key="4">
    <source>
        <dbReference type="ARBA" id="ARBA00022825"/>
    </source>
</evidence>
<proteinExistence type="inferred from homology"/>
<evidence type="ECO:0000313" key="8">
    <source>
        <dbReference type="Proteomes" id="UP001303473"/>
    </source>
</evidence>
<dbReference type="PROSITE" id="PS00138">
    <property type="entry name" value="SUBTILASE_SER"/>
    <property type="match status" value="1"/>
</dbReference>
<organism evidence="7 8">
    <name type="scientific">Diplogelasinospora grovesii</name>
    <dbReference type="NCBI Taxonomy" id="303347"/>
    <lineage>
        <taxon>Eukaryota</taxon>
        <taxon>Fungi</taxon>
        <taxon>Dikarya</taxon>
        <taxon>Ascomycota</taxon>
        <taxon>Pezizomycotina</taxon>
        <taxon>Sordariomycetes</taxon>
        <taxon>Sordariomycetidae</taxon>
        <taxon>Sordariales</taxon>
        <taxon>Diplogelasinosporaceae</taxon>
        <taxon>Diplogelasinospora</taxon>
    </lineage>
</organism>
<keyword evidence="8" id="KW-1185">Reference proteome</keyword>
<protein>
    <submittedName>
        <fullName evidence="7">Peptidase S8/S53 domain-containing protein</fullName>
    </submittedName>
</protein>
<dbReference type="InterPro" id="IPR022398">
    <property type="entry name" value="Peptidase_S8_His-AS"/>
</dbReference>
<evidence type="ECO:0000313" key="7">
    <source>
        <dbReference type="EMBL" id="KAK3934197.1"/>
    </source>
</evidence>
<gene>
    <name evidence="7" type="ORF">QBC46DRAFT_462759</name>
</gene>
<comment type="caution">
    <text evidence="5">Lacks conserved residue(s) required for the propagation of feature annotation.</text>
</comment>
<comment type="caution">
    <text evidence="7">The sequence shown here is derived from an EMBL/GenBank/DDBJ whole genome shotgun (WGS) entry which is preliminary data.</text>
</comment>
<keyword evidence="3" id="KW-0378">Hydrolase</keyword>
<name>A0AAN6MYG6_9PEZI</name>
<dbReference type="InterPro" id="IPR015500">
    <property type="entry name" value="Peptidase_S8_subtilisin-rel"/>
</dbReference>
<dbReference type="PROSITE" id="PS00137">
    <property type="entry name" value="SUBTILASE_HIS"/>
    <property type="match status" value="1"/>
</dbReference>
<dbReference type="GO" id="GO:0006508">
    <property type="term" value="P:proteolysis"/>
    <property type="evidence" value="ECO:0007669"/>
    <property type="project" value="UniProtKB-KW"/>
</dbReference>
<keyword evidence="2" id="KW-0645">Protease</keyword>
<dbReference type="PRINTS" id="PR00723">
    <property type="entry name" value="SUBTILISIN"/>
</dbReference>
<dbReference type="Proteomes" id="UP001303473">
    <property type="component" value="Unassembled WGS sequence"/>
</dbReference>
<evidence type="ECO:0000256" key="1">
    <source>
        <dbReference type="ARBA" id="ARBA00011073"/>
    </source>
</evidence>